<dbReference type="PANTHER" id="PTHR32114">
    <property type="entry name" value="ABC TRANSPORTER ABCH.3"/>
    <property type="match status" value="1"/>
</dbReference>
<dbReference type="SUPFAM" id="SSF52540">
    <property type="entry name" value="P-loop containing nucleoside triphosphate hydrolases"/>
    <property type="match status" value="2"/>
</dbReference>
<dbReference type="Proteomes" id="UP000007813">
    <property type="component" value="Unassembled WGS sequence"/>
</dbReference>
<gene>
    <name evidence="4" type="ORF">HSB1_10670</name>
</gene>
<dbReference type="Gene3D" id="3.40.50.300">
    <property type="entry name" value="P-loop containing nucleotide triphosphate hydrolases"/>
    <property type="match status" value="2"/>
</dbReference>
<dbReference type="RefSeq" id="WP_009366181.1">
    <property type="nucleotide sequence ID" value="NZ_ALJD01000003.1"/>
</dbReference>
<dbReference type="PATRIC" id="fig|1210908.3.peg.1017"/>
<accession>J3JGV7</accession>
<sequence>MKINKLHVEKFATEDYPKVKKDDVGGEDLLLEGGNRSGKTLTVNALLYALYGPRATLGVAPGRTSTVQVEFDNGHSLERGSGGRSYTVENQPFEKNEADEQISEYLGDEDLVTLQFVHSETDKLPLARLSSSELITRIRRISGGEIQDEIEEYRQEREELKHEIEQTERTELKPLQRELDEINLGQYERRLEKIEKLQSLIDSGRIETIKQRLLDNEEINEELDSFYNRKRTIEQDLRKKNRKLREQRRYTKKVNSLIVEAIEELTCPVCDQVVEEDLAKRRLQRGQCPHCGRDRSLEELKTSLRDKIESAGSNIEELESTVSDLKQEKEEIESKIDSLQSSIPDLSDLNDLTKHTLEDNDYDISAVAERTEEELKKHRQEVNRLSSKQQQFEEDVEQIRASLAELEESEAHVSKKIDDLEEKSFRNTISEFQERWSSNYQELAEELGQEIHIEPDGTIQVPGNEGPREYNQLSTGETRLLNIAFAHSITEAQIESRGLNVVVLDEPFANLEPEKRESALSFIQNSECQYIITTSNEAVHKHFSPGQIKSLSTMTIQMTWDDF</sequence>
<dbReference type="eggNOG" id="arCOG00373">
    <property type="taxonomic scope" value="Archaea"/>
</dbReference>
<evidence type="ECO:0000256" key="1">
    <source>
        <dbReference type="ARBA" id="ARBA00023054"/>
    </source>
</evidence>
<feature type="coiled-coil region" evidence="3">
    <location>
        <begin position="143"/>
        <end position="236"/>
    </location>
</feature>
<organism evidence="4 5">
    <name type="scientific">Halogranum salarium B-1</name>
    <dbReference type="NCBI Taxonomy" id="1210908"/>
    <lineage>
        <taxon>Archaea</taxon>
        <taxon>Methanobacteriati</taxon>
        <taxon>Methanobacteriota</taxon>
        <taxon>Stenosarchaea group</taxon>
        <taxon>Halobacteria</taxon>
        <taxon>Halobacteriales</taxon>
        <taxon>Haloferacaceae</taxon>
    </lineage>
</organism>
<dbReference type="AlphaFoldDB" id="J3JGV7"/>
<feature type="coiled-coil region" evidence="3">
    <location>
        <begin position="368"/>
        <end position="423"/>
    </location>
</feature>
<keyword evidence="1 3" id="KW-0175">Coiled coil</keyword>
<dbReference type="OrthoDB" id="269347at2157"/>
<dbReference type="CDD" id="cd00267">
    <property type="entry name" value="ABC_ATPase"/>
    <property type="match status" value="1"/>
</dbReference>
<reference evidence="4 5" key="1">
    <citation type="journal article" date="2012" name="J. Bacteriol.">
        <title>Draft Genome Sequence of the Extremely Halophilic Archaeon Halogranum salarium B-1T.</title>
        <authorList>
            <person name="Kim K.K."/>
            <person name="Lee K.C."/>
            <person name="Lee J.S."/>
        </authorList>
    </citation>
    <scope>NUCLEOTIDE SEQUENCE [LARGE SCALE GENOMIC DNA]</scope>
    <source>
        <strain evidence="4 5">B-1</strain>
    </source>
</reference>
<dbReference type="PANTHER" id="PTHR32114:SF2">
    <property type="entry name" value="ABC TRANSPORTER ABCH.3"/>
    <property type="match status" value="1"/>
</dbReference>
<evidence type="ECO:0000256" key="2">
    <source>
        <dbReference type="ARBA" id="ARBA00049666"/>
    </source>
</evidence>
<protein>
    <submittedName>
        <fullName evidence="4">AAA ATPase</fullName>
    </submittedName>
</protein>
<proteinExistence type="inferred from homology"/>
<dbReference type="EMBL" id="ALJD01000003">
    <property type="protein sequence ID" value="EJN60464.1"/>
    <property type="molecule type" value="Genomic_DNA"/>
</dbReference>
<evidence type="ECO:0000313" key="5">
    <source>
        <dbReference type="Proteomes" id="UP000007813"/>
    </source>
</evidence>
<dbReference type="InterPro" id="IPR027417">
    <property type="entry name" value="P-loop_NTPase"/>
</dbReference>
<evidence type="ECO:0000313" key="4">
    <source>
        <dbReference type="EMBL" id="EJN60464.1"/>
    </source>
</evidence>
<comment type="similarity">
    <text evidence="2">Belongs to the Sph1/Sph2 family.</text>
</comment>
<name>J3JGV7_9EURY</name>
<evidence type="ECO:0000256" key="3">
    <source>
        <dbReference type="SAM" id="Coils"/>
    </source>
</evidence>
<comment type="caution">
    <text evidence="4">The sequence shown here is derived from an EMBL/GenBank/DDBJ whole genome shotgun (WGS) entry which is preliminary data.</text>
</comment>
<feature type="coiled-coil region" evidence="3">
    <location>
        <begin position="301"/>
        <end position="342"/>
    </location>
</feature>